<feature type="compositionally biased region" description="Polar residues" evidence="1">
    <location>
        <begin position="42"/>
        <end position="67"/>
    </location>
</feature>
<evidence type="ECO:0000259" key="2">
    <source>
        <dbReference type="PROSITE" id="PS50250"/>
    </source>
</evidence>
<dbReference type="InterPro" id="IPR000717">
    <property type="entry name" value="PCI_dom"/>
</dbReference>
<dbReference type="GeneID" id="103710934"/>
<feature type="compositionally biased region" description="Polar residues" evidence="1">
    <location>
        <begin position="245"/>
        <end position="258"/>
    </location>
</feature>
<gene>
    <name evidence="4" type="primary">LOC103710934</name>
</gene>
<protein>
    <submittedName>
        <fullName evidence="4">SAC3 family protein B isoform X2</fullName>
    </submittedName>
</protein>
<reference evidence="3" key="1">
    <citation type="journal article" date="2019" name="Nat. Commun.">
        <title>Genome-wide association mapping of date palm fruit traits.</title>
        <authorList>
            <person name="Hazzouri K.M."/>
            <person name="Gros-Balthazard M."/>
            <person name="Flowers J.M."/>
            <person name="Copetti D."/>
            <person name="Lemansour A."/>
            <person name="Lebrun M."/>
            <person name="Masmoudi K."/>
            <person name="Ferrand S."/>
            <person name="Dhar M.I."/>
            <person name="Fresquez Z.A."/>
            <person name="Rosas U."/>
            <person name="Zhang J."/>
            <person name="Talag J."/>
            <person name="Lee S."/>
            <person name="Kudrna D."/>
            <person name="Powell R.F."/>
            <person name="Leitch I.J."/>
            <person name="Krueger R.R."/>
            <person name="Wing R.A."/>
            <person name="Amiri K.M.A."/>
            <person name="Purugganan M.D."/>
        </authorList>
    </citation>
    <scope>NUCLEOTIDE SEQUENCE [LARGE SCALE GENOMIC DNA]</scope>
    <source>
        <strain evidence="3">cv. Khalas</strain>
    </source>
</reference>
<evidence type="ECO:0000256" key="1">
    <source>
        <dbReference type="SAM" id="MobiDB-lite"/>
    </source>
</evidence>
<feature type="compositionally biased region" description="Polar residues" evidence="1">
    <location>
        <begin position="135"/>
        <end position="144"/>
    </location>
</feature>
<dbReference type="InterPro" id="IPR005062">
    <property type="entry name" value="SAC3/GANP/THP3_conserved"/>
</dbReference>
<dbReference type="PANTHER" id="PTHR12436:SF17">
    <property type="entry name" value="SAC3 FAMILY PROTEIN B"/>
    <property type="match status" value="1"/>
</dbReference>
<feature type="region of interest" description="Disordered" evidence="1">
    <location>
        <begin position="239"/>
        <end position="258"/>
    </location>
</feature>
<evidence type="ECO:0000313" key="3">
    <source>
        <dbReference type="Proteomes" id="UP000228380"/>
    </source>
</evidence>
<dbReference type="PANTHER" id="PTHR12436">
    <property type="entry name" value="80 KDA MCM3-ASSOCIATED PROTEIN"/>
    <property type="match status" value="1"/>
</dbReference>
<feature type="region of interest" description="Disordered" evidence="1">
    <location>
        <begin position="271"/>
        <end position="292"/>
    </location>
</feature>
<keyword evidence="3" id="KW-1185">Reference proteome</keyword>
<proteinExistence type="predicted"/>
<dbReference type="GO" id="GO:0006406">
    <property type="term" value="P:mRNA export from nucleus"/>
    <property type="evidence" value="ECO:0007669"/>
    <property type="project" value="TreeGrafter"/>
</dbReference>
<accession>A0A8B9AY43</accession>
<dbReference type="Gene3D" id="1.25.40.990">
    <property type="match status" value="1"/>
</dbReference>
<name>A0A8B9AY43_PHODC</name>
<organism evidence="3 4">
    <name type="scientific">Phoenix dactylifera</name>
    <name type="common">Date palm</name>
    <dbReference type="NCBI Taxonomy" id="42345"/>
    <lineage>
        <taxon>Eukaryota</taxon>
        <taxon>Viridiplantae</taxon>
        <taxon>Streptophyta</taxon>
        <taxon>Embryophyta</taxon>
        <taxon>Tracheophyta</taxon>
        <taxon>Spermatophyta</taxon>
        <taxon>Magnoliopsida</taxon>
        <taxon>Liliopsida</taxon>
        <taxon>Arecaceae</taxon>
        <taxon>Coryphoideae</taxon>
        <taxon>Phoeniceae</taxon>
        <taxon>Phoenix</taxon>
    </lineage>
</organism>
<feature type="compositionally biased region" description="Basic and acidic residues" evidence="1">
    <location>
        <begin position="273"/>
        <end position="292"/>
    </location>
</feature>
<feature type="region of interest" description="Disordered" evidence="1">
    <location>
        <begin position="1"/>
        <end position="191"/>
    </location>
</feature>
<dbReference type="GO" id="GO:0070390">
    <property type="term" value="C:transcription export complex 2"/>
    <property type="evidence" value="ECO:0007669"/>
    <property type="project" value="TreeGrafter"/>
</dbReference>
<dbReference type="Proteomes" id="UP000228380">
    <property type="component" value="Chromosome 1"/>
</dbReference>
<dbReference type="InterPro" id="IPR045107">
    <property type="entry name" value="SAC3/GANP/THP3"/>
</dbReference>
<dbReference type="RefSeq" id="XP_038988329.1">
    <property type="nucleotide sequence ID" value="XM_039132401.1"/>
</dbReference>
<feature type="domain" description="PCI" evidence="2">
    <location>
        <begin position="407"/>
        <end position="595"/>
    </location>
</feature>
<dbReference type="FunFam" id="1.25.40.990:FF:000004">
    <property type="entry name" value="Putative peptidase C48 domain family protein"/>
    <property type="match status" value="1"/>
</dbReference>
<dbReference type="GO" id="GO:0005737">
    <property type="term" value="C:cytoplasm"/>
    <property type="evidence" value="ECO:0007669"/>
    <property type="project" value="TreeGrafter"/>
</dbReference>
<reference evidence="4" key="2">
    <citation type="submission" date="2025-08" db="UniProtKB">
        <authorList>
            <consortium name="RefSeq"/>
        </authorList>
    </citation>
    <scope>IDENTIFICATION</scope>
    <source>
        <tissue evidence="4">Young leaves</tissue>
    </source>
</reference>
<evidence type="ECO:0000313" key="4">
    <source>
        <dbReference type="RefSeq" id="XP_038988329.1"/>
    </source>
</evidence>
<dbReference type="PROSITE" id="PS50250">
    <property type="entry name" value="PCI"/>
    <property type="match status" value="1"/>
</dbReference>
<sequence length="1417" mass="159455">MAYEGFGKNSGPAGAPRSVPLFGNPTSFPSPPNPTPFDKKTQPVTSQQLNRQQQMPGKQQTPPQSERLQTHAKMRFENGNSETSKRIRSPPLAFESNRSVQKPDFSHEDVQRPDVSPPRLGSQRKSPVNYDKFPPQQSNHQAVSYSDAHDTGTLSPPKPSFLNATKRARSPVPSADVLATSSTQSDSEREMQAKAKRLARFNVELSQPIQNLHDFVKRKPSGNKDNQASLDKCSADEHTELARDLSSTDNLFDTEGPESSQVVVGLCPDMCPESERKERERKGDLDRHERLDGERNQTTKFLSVKKYNRTAEREADLIRPMPVLQKTVDYLLSLLDQPYSDNFLSIYNFLWDRMRAIRMDLRMQHIFNQQAIIMLEQMIRLHIIAMHELCEYKKGEGFSEGFDAHLNIEQMNKTSVELFQMYDDHRKKGISVPTEKEFRGYYALLKLDKHPGYKVEPAELSLDLAKMTPKIRCAPEILFARDAARACRIGNYIAFFRLARKATYLQACLMHAHFAKIRTQALASLHSGLQNNQGIPIAHVVDWLGIGEEDVEGLLQYHGFVSKKYEGMYMVKEGPFLNGDVDFPTKCAKLVHLKKSKRIVDDVYSGPTTSDLSEETEVVSDVPDSILQRTESSKTEDWINTGNEEVHDYKSDYDLRAVARTEQLLEGPLPATAIKENDAKMTEVFPPVASYSTEDDSLNNEDEQMTELDGGTSMGQGILPQMEITIVQAAVPGFSNSKLIVENTAPQTEVGRSLENEASKIIVCQKNEVASEKLKLIIRKWKRIASSKREIREQRMFLANAALSSLSFGPPVRQIEAPPRHASCKLNIDYIARERYGRHEKSWSTLNISELVAPILSAKNPNARCLCWKLLVCVQENVTTGQTNLLASRWLLSKLMGSGEENDELMVLSSHLSIWKKWINRNSSSEACCLSVIREAMFVHKQQVSEDDTFAGASCIIFLVSESIPWEIQRVRLQNLLTSVPSGSSLPLLIVVGDAYKEETADPSATVIKRLGLHDADKTRVNLFSVVFLVDSPQEHFNGFFNDDKLREGLQWLANCSPVQPSPRLVKTRELVLSYLRSSLRVLDNCNASEMGPDCCILAFNKALDRLVEEILIAASINPIHWPCPEVDLLEKSSRERMIADMFLPSIDWSSPARTEPLTRAIKSCKLPNFSYDLSFLRQGSHMGLQIPNQKLAFEDCLIKYLTQSCQLLSRDLAAKEASVMVQKGAGLELHDSCYFIIPRWVTIFRRIYNWRLVNLTSGEASVAYVLDPSITDSLCKTDAEMPMKSNTGMQYFESRFSSEGQQPLHYVPNEVPFDEIFEINCSDSFVEQPSSVPVPVCSPPGVTLEDGCASESAVERGKTDGDFRGSNFAGDYSLSGDRSKQRVAASLSINNKKLTMLLEQCKNLQDMIDEKLTIYF</sequence>
<dbReference type="Pfam" id="PF03399">
    <property type="entry name" value="SAC3_GANP"/>
    <property type="match status" value="1"/>
</dbReference>